<gene>
    <name evidence="1" type="ORF">GLOINDRAFT_23411</name>
</gene>
<reference evidence="1" key="1">
    <citation type="submission" date="2013-07" db="EMBL/GenBank/DDBJ databases">
        <title>The genome of an arbuscular mycorrhizal fungus provides insights into the evolution of the oldest plant symbiosis.</title>
        <authorList>
            <consortium name="DOE Joint Genome Institute"/>
            <person name="Tisserant E."/>
            <person name="Malbreil M."/>
            <person name="Kuo A."/>
            <person name="Kohler A."/>
            <person name="Symeonidi A."/>
            <person name="Balestrini R."/>
            <person name="Charron P."/>
            <person name="Duensing N."/>
            <person name="Frei-dit-Frey N."/>
            <person name="Gianinazzi-Pearson V."/>
            <person name="Gilbert B."/>
            <person name="Handa Y."/>
            <person name="Hijri M."/>
            <person name="Kaul R."/>
            <person name="Kawaguchi M."/>
            <person name="Krajinski F."/>
            <person name="Lammers P."/>
            <person name="Lapierre D."/>
            <person name="Masclaux F.G."/>
            <person name="Murat C."/>
            <person name="Morin E."/>
            <person name="Ndikumana S."/>
            <person name="Pagni M."/>
            <person name="Petitpierre D."/>
            <person name="Requena N."/>
            <person name="Rosikiewicz P."/>
            <person name="Riley R."/>
            <person name="Saito K."/>
            <person name="San Clemente H."/>
            <person name="Shapiro H."/>
            <person name="van Tuinen D."/>
            <person name="Becard G."/>
            <person name="Bonfante P."/>
            <person name="Paszkowski U."/>
            <person name="Shachar-Hill Y."/>
            <person name="Young J.P."/>
            <person name="Sanders I.R."/>
            <person name="Henrissat B."/>
            <person name="Rensing S.A."/>
            <person name="Grigoriev I.V."/>
            <person name="Corradi N."/>
            <person name="Roux C."/>
            <person name="Martin F."/>
        </authorList>
    </citation>
    <scope>NUCLEOTIDE SEQUENCE</scope>
    <source>
        <strain evidence="1">DAOM 197198</strain>
    </source>
</reference>
<sequence>MRIKEMDCAKTLFFNISFHDNNPNLTNNSLATNNNLLLKWNNFTDSLNLINFYNSLNEQNMKILPRRFFKLM</sequence>
<protein>
    <submittedName>
        <fullName evidence="1">Uncharacterized protein</fullName>
    </submittedName>
</protein>
<dbReference type="HOGENOM" id="CLU_2723459_0_0_1"/>
<name>U9U673_RHIID</name>
<organism evidence="1">
    <name type="scientific">Rhizophagus irregularis (strain DAOM 181602 / DAOM 197198 / MUCL 43194)</name>
    <name type="common">Arbuscular mycorrhizal fungus</name>
    <name type="synonym">Glomus intraradices</name>
    <dbReference type="NCBI Taxonomy" id="747089"/>
    <lineage>
        <taxon>Eukaryota</taxon>
        <taxon>Fungi</taxon>
        <taxon>Fungi incertae sedis</taxon>
        <taxon>Mucoromycota</taxon>
        <taxon>Glomeromycotina</taxon>
        <taxon>Glomeromycetes</taxon>
        <taxon>Glomerales</taxon>
        <taxon>Glomeraceae</taxon>
        <taxon>Rhizophagus</taxon>
    </lineage>
</organism>
<accession>U9U673</accession>
<dbReference type="EMBL" id="KI281551">
    <property type="protein sequence ID" value="ESA15880.1"/>
    <property type="molecule type" value="Genomic_DNA"/>
</dbReference>
<evidence type="ECO:0000313" key="1">
    <source>
        <dbReference type="EMBL" id="ESA15880.1"/>
    </source>
</evidence>
<dbReference type="AlphaFoldDB" id="U9U673"/>
<proteinExistence type="predicted"/>